<dbReference type="Gene3D" id="3.30.460.10">
    <property type="entry name" value="Beta Polymerase, domain 2"/>
    <property type="match status" value="1"/>
</dbReference>
<proteinExistence type="predicted"/>
<dbReference type="InterPro" id="IPR043519">
    <property type="entry name" value="NT_sf"/>
</dbReference>
<evidence type="ECO:0000313" key="2">
    <source>
        <dbReference type="EMBL" id="CAB4041904.1"/>
    </source>
</evidence>
<evidence type="ECO:0000259" key="1">
    <source>
        <dbReference type="Pfam" id="PF22600"/>
    </source>
</evidence>
<name>A0A6S7KGE4_PARCT</name>
<dbReference type="Proteomes" id="UP001152795">
    <property type="component" value="Unassembled WGS sequence"/>
</dbReference>
<gene>
    <name evidence="2" type="ORF">PACLA_8A047475</name>
</gene>
<sequence length="111" mass="12671">MASFRCNSSPSDPYLKLASQIKDEFKSIESTANLAFEAKLRWAEELERIVVKRVLPGSRLILVGSSTNMFGFKHSDCDLTVVTKDRFVSEMECLRKIESALKPHRSRFDVE</sequence>
<feature type="domain" description="Poly(A) RNA polymerase mitochondrial-like central palm" evidence="1">
    <location>
        <begin position="18"/>
        <end position="93"/>
    </location>
</feature>
<dbReference type="EMBL" id="CACRXK020029133">
    <property type="protein sequence ID" value="CAB4041904.1"/>
    <property type="molecule type" value="Genomic_DNA"/>
</dbReference>
<keyword evidence="3" id="KW-1185">Reference proteome</keyword>
<evidence type="ECO:0000313" key="3">
    <source>
        <dbReference type="Proteomes" id="UP001152795"/>
    </source>
</evidence>
<accession>A0A6S7KGE4</accession>
<dbReference type="AlphaFoldDB" id="A0A6S7KGE4"/>
<protein>
    <recommendedName>
        <fullName evidence="1">Poly(A) RNA polymerase mitochondrial-like central palm domain-containing protein</fullName>
    </recommendedName>
</protein>
<reference evidence="2" key="1">
    <citation type="submission" date="2020-04" db="EMBL/GenBank/DDBJ databases">
        <authorList>
            <person name="Alioto T."/>
            <person name="Alioto T."/>
            <person name="Gomez Garrido J."/>
        </authorList>
    </citation>
    <scope>NUCLEOTIDE SEQUENCE</scope>
    <source>
        <strain evidence="2">A484AB</strain>
    </source>
</reference>
<organism evidence="2 3">
    <name type="scientific">Paramuricea clavata</name>
    <name type="common">Red gorgonian</name>
    <name type="synonym">Violescent sea-whip</name>
    <dbReference type="NCBI Taxonomy" id="317549"/>
    <lineage>
        <taxon>Eukaryota</taxon>
        <taxon>Metazoa</taxon>
        <taxon>Cnidaria</taxon>
        <taxon>Anthozoa</taxon>
        <taxon>Octocorallia</taxon>
        <taxon>Malacalcyonacea</taxon>
        <taxon>Plexauridae</taxon>
        <taxon>Paramuricea</taxon>
    </lineage>
</organism>
<comment type="caution">
    <text evidence="2">The sequence shown here is derived from an EMBL/GenBank/DDBJ whole genome shotgun (WGS) entry which is preliminary data.</text>
</comment>
<dbReference type="SUPFAM" id="SSF81301">
    <property type="entry name" value="Nucleotidyltransferase"/>
    <property type="match status" value="1"/>
</dbReference>
<dbReference type="OrthoDB" id="2274644at2759"/>
<feature type="non-terminal residue" evidence="2">
    <location>
        <position position="111"/>
    </location>
</feature>
<dbReference type="InterPro" id="IPR054708">
    <property type="entry name" value="MTPAP-like_central"/>
</dbReference>
<dbReference type="Pfam" id="PF22600">
    <property type="entry name" value="MTPAP-like_central"/>
    <property type="match status" value="1"/>
</dbReference>